<dbReference type="Pfam" id="PF04042">
    <property type="entry name" value="DNA_pol_E_B"/>
    <property type="match status" value="1"/>
</dbReference>
<dbReference type="GO" id="GO:0006270">
    <property type="term" value="P:DNA replication initiation"/>
    <property type="evidence" value="ECO:0007669"/>
    <property type="project" value="TreeGrafter"/>
</dbReference>
<sequence>PPLAPPGPEQRAVLVACGPYATSDSVAFDPLSDLLDVIARDRPDVCVLFGPFVDAKHEQVENCQLPASFSDVFKLCLKMILEGTRSAAPHLVLVPSSRDVHHDCIYPQPPFPCPELPKEDRAVTDPITPRFT</sequence>
<evidence type="ECO:0000313" key="7">
    <source>
        <dbReference type="EMBL" id="NWZ30854.1"/>
    </source>
</evidence>
<keyword evidence="8" id="KW-1185">Reference proteome</keyword>
<name>A0A7K7LIK4_9AVES</name>
<dbReference type="AlphaFoldDB" id="A0A7K7LIK4"/>
<reference evidence="7 8" key="1">
    <citation type="submission" date="2019-09" db="EMBL/GenBank/DDBJ databases">
        <title>Bird 10,000 Genomes (B10K) Project - Family phase.</title>
        <authorList>
            <person name="Zhang G."/>
        </authorList>
    </citation>
    <scope>NUCLEOTIDE SEQUENCE [LARGE SCALE GENOMIC DNA]</scope>
    <source>
        <strain evidence="7">OUT-0051</strain>
        <tissue evidence="7">Kidney</tissue>
    </source>
</reference>
<protein>
    <recommendedName>
        <fullName evidence="3">DNA polymerase alpha subunit B</fullName>
    </recommendedName>
</protein>
<comment type="caution">
    <text evidence="7">The sequence shown here is derived from an EMBL/GenBank/DDBJ whole genome shotgun (WGS) entry which is preliminary data.</text>
</comment>
<feature type="non-terminal residue" evidence="7">
    <location>
        <position position="1"/>
    </location>
</feature>
<organism evidence="7 8">
    <name type="scientific">Asarcornis scutulata</name>
    <dbReference type="NCBI Taxonomy" id="75869"/>
    <lineage>
        <taxon>Eukaryota</taxon>
        <taxon>Metazoa</taxon>
        <taxon>Chordata</taxon>
        <taxon>Craniata</taxon>
        <taxon>Vertebrata</taxon>
        <taxon>Euteleostomi</taxon>
        <taxon>Archelosauria</taxon>
        <taxon>Archosauria</taxon>
        <taxon>Dinosauria</taxon>
        <taxon>Saurischia</taxon>
        <taxon>Theropoda</taxon>
        <taxon>Coelurosauria</taxon>
        <taxon>Aves</taxon>
        <taxon>Neognathae</taxon>
        <taxon>Galloanserae</taxon>
        <taxon>Anseriformes</taxon>
        <taxon>Anatidae</taxon>
        <taxon>Anatinae</taxon>
        <taxon>Asarcornis</taxon>
    </lineage>
</organism>
<evidence type="ECO:0000256" key="3">
    <source>
        <dbReference type="ARBA" id="ARBA00018596"/>
    </source>
</evidence>
<dbReference type="GO" id="GO:0005658">
    <property type="term" value="C:alpha DNA polymerase:primase complex"/>
    <property type="evidence" value="ECO:0007669"/>
    <property type="project" value="TreeGrafter"/>
</dbReference>
<evidence type="ECO:0000256" key="4">
    <source>
        <dbReference type="ARBA" id="ARBA00022705"/>
    </source>
</evidence>
<dbReference type="PANTHER" id="PTHR23061:SF12">
    <property type="entry name" value="DNA POLYMERASE ALPHA SUBUNIT B"/>
    <property type="match status" value="1"/>
</dbReference>
<evidence type="ECO:0000256" key="1">
    <source>
        <dbReference type="ARBA" id="ARBA00004123"/>
    </source>
</evidence>
<evidence type="ECO:0000313" key="8">
    <source>
        <dbReference type="Proteomes" id="UP000525565"/>
    </source>
</evidence>
<gene>
    <name evidence="7" type="primary">Pola2_1</name>
    <name evidence="7" type="ORF">ASASCU_R16238</name>
</gene>
<dbReference type="InterPro" id="IPR007185">
    <property type="entry name" value="DNA_pol_a/d/e_bsu"/>
</dbReference>
<comment type="subcellular location">
    <subcellularLocation>
        <location evidence="1">Nucleus</location>
    </subcellularLocation>
</comment>
<evidence type="ECO:0000256" key="5">
    <source>
        <dbReference type="ARBA" id="ARBA00023242"/>
    </source>
</evidence>
<proteinExistence type="inferred from homology"/>
<dbReference type="Proteomes" id="UP000525565">
    <property type="component" value="Unassembled WGS sequence"/>
</dbReference>
<keyword evidence="5" id="KW-0539">Nucleus</keyword>
<dbReference type="InterPro" id="IPR016722">
    <property type="entry name" value="DNA_pol_alpha_bsu"/>
</dbReference>
<dbReference type="Gene3D" id="3.60.21.60">
    <property type="match status" value="1"/>
</dbReference>
<keyword evidence="4" id="KW-0235">DNA replication</keyword>
<dbReference type="PANTHER" id="PTHR23061">
    <property type="entry name" value="DNA POLYMERASE 2 ALPHA 70 KDA SUBUNIT"/>
    <property type="match status" value="1"/>
</dbReference>
<evidence type="ECO:0000256" key="2">
    <source>
        <dbReference type="ARBA" id="ARBA00007299"/>
    </source>
</evidence>
<dbReference type="EMBL" id="VZSO01009006">
    <property type="protein sequence ID" value="NWZ30854.1"/>
    <property type="molecule type" value="Genomic_DNA"/>
</dbReference>
<feature type="non-terminal residue" evidence="7">
    <location>
        <position position="132"/>
    </location>
</feature>
<comment type="similarity">
    <text evidence="2">Belongs to the DNA polymerase alpha subunit B family.</text>
</comment>
<feature type="domain" description="DNA polymerase alpha/delta/epsilon subunit B" evidence="6">
    <location>
        <begin position="13"/>
        <end position="127"/>
    </location>
</feature>
<accession>A0A7K7LIK4</accession>
<evidence type="ECO:0000259" key="6">
    <source>
        <dbReference type="Pfam" id="PF04042"/>
    </source>
</evidence>
<dbReference type="GO" id="GO:0003677">
    <property type="term" value="F:DNA binding"/>
    <property type="evidence" value="ECO:0007669"/>
    <property type="project" value="InterPro"/>
</dbReference>